<accession>A0ABD1F7J6</accession>
<evidence type="ECO:0000313" key="3">
    <source>
        <dbReference type="Proteomes" id="UP001566132"/>
    </source>
</evidence>
<organism evidence="2 3">
    <name type="scientific">Hypothenemus hampei</name>
    <name type="common">Coffee berry borer</name>
    <dbReference type="NCBI Taxonomy" id="57062"/>
    <lineage>
        <taxon>Eukaryota</taxon>
        <taxon>Metazoa</taxon>
        <taxon>Ecdysozoa</taxon>
        <taxon>Arthropoda</taxon>
        <taxon>Hexapoda</taxon>
        <taxon>Insecta</taxon>
        <taxon>Pterygota</taxon>
        <taxon>Neoptera</taxon>
        <taxon>Endopterygota</taxon>
        <taxon>Coleoptera</taxon>
        <taxon>Polyphaga</taxon>
        <taxon>Cucujiformia</taxon>
        <taxon>Curculionidae</taxon>
        <taxon>Scolytinae</taxon>
        <taxon>Hypothenemus</taxon>
    </lineage>
</organism>
<dbReference type="Proteomes" id="UP001566132">
    <property type="component" value="Unassembled WGS sequence"/>
</dbReference>
<comment type="caution">
    <text evidence="2">The sequence shown here is derived from an EMBL/GenBank/DDBJ whole genome shotgun (WGS) entry which is preliminary data.</text>
</comment>
<protein>
    <recommendedName>
        <fullName evidence="1">DUF7869 domain-containing protein</fullName>
    </recommendedName>
</protein>
<dbReference type="PANTHER" id="PTHR34415">
    <property type="entry name" value="INTEGRASE CATALYTIC DOMAIN-CONTAINING PROTEIN"/>
    <property type="match status" value="1"/>
</dbReference>
<keyword evidence="3" id="KW-1185">Reference proteome</keyword>
<dbReference type="EMBL" id="JBDJPC010000002">
    <property type="protein sequence ID" value="KAL1513563.1"/>
    <property type="molecule type" value="Genomic_DNA"/>
</dbReference>
<gene>
    <name evidence="2" type="ORF">ABEB36_002960</name>
</gene>
<sequence length="143" mass="17162">MMHHFVFKILSNEVHQLILFCDSCAGENKNFTVLRFFHHLVVQTKRFDFVKIVFPIRGHSYLECDRNMNLVNCNTYTETPNDWREVLRSSRQKPSPFEIIDCEKEVIFQNWTEYLPSLYPKNASFQTRPIRVLEIRKDLSDFI</sequence>
<name>A0ABD1F7J6_HYPHA</name>
<reference evidence="2 3" key="1">
    <citation type="submission" date="2024-05" db="EMBL/GenBank/DDBJ databases">
        <title>Genetic variation in Jamaican populations of the coffee berry borer (Hypothenemus hampei).</title>
        <authorList>
            <person name="Errbii M."/>
            <person name="Myrie A."/>
        </authorList>
    </citation>
    <scope>NUCLEOTIDE SEQUENCE [LARGE SCALE GENOMIC DNA]</scope>
    <source>
        <strain evidence="2">JA-Hopewell-2020-01-JO</strain>
        <tissue evidence="2">Whole body</tissue>
    </source>
</reference>
<proteinExistence type="predicted"/>
<evidence type="ECO:0000259" key="1">
    <source>
        <dbReference type="Pfam" id="PF25273"/>
    </source>
</evidence>
<evidence type="ECO:0000313" key="2">
    <source>
        <dbReference type="EMBL" id="KAL1513563.1"/>
    </source>
</evidence>
<dbReference type="AlphaFoldDB" id="A0ABD1F7J6"/>
<dbReference type="InterPro" id="IPR057191">
    <property type="entry name" value="DUF7869"/>
</dbReference>
<dbReference type="PANTHER" id="PTHR34415:SF1">
    <property type="entry name" value="INTEGRASE CATALYTIC DOMAIN-CONTAINING PROTEIN"/>
    <property type="match status" value="1"/>
</dbReference>
<dbReference type="Pfam" id="PF25273">
    <property type="entry name" value="DUF7869"/>
    <property type="match status" value="1"/>
</dbReference>
<feature type="domain" description="DUF7869" evidence="1">
    <location>
        <begin position="16"/>
        <end position="88"/>
    </location>
</feature>